<dbReference type="PATRIC" id="fig|226910.6.peg.4842"/>
<feature type="domain" description="Restriction endonuclease type IV Mrr" evidence="1">
    <location>
        <begin position="203"/>
        <end position="316"/>
    </location>
</feature>
<dbReference type="InterPro" id="IPR052906">
    <property type="entry name" value="Type_IV_Methyl-Rstrct_Enzyme"/>
</dbReference>
<dbReference type="InterPro" id="IPR011856">
    <property type="entry name" value="tRNA_endonuc-like_dom_sf"/>
</dbReference>
<dbReference type="Proteomes" id="UP000031535">
    <property type="component" value="Unassembled WGS sequence"/>
</dbReference>
<accession>A0A0C2E6U3</accession>
<dbReference type="SUPFAM" id="SSF52980">
    <property type="entry name" value="Restriction endonuclease-like"/>
    <property type="match status" value="1"/>
</dbReference>
<keyword evidence="2" id="KW-0378">Hydrolase</keyword>
<dbReference type="PANTHER" id="PTHR30015">
    <property type="entry name" value="MRR RESTRICTION SYSTEM PROTEIN"/>
    <property type="match status" value="1"/>
</dbReference>
<dbReference type="RefSeq" id="WP_040071211.1">
    <property type="nucleotide sequence ID" value="NZ_JXDG01000061.1"/>
</dbReference>
<proteinExistence type="predicted"/>
<gene>
    <name evidence="2" type="ORF">UCMB321_4851</name>
</gene>
<reference evidence="2 3" key="1">
    <citation type="submission" date="2015-01" db="EMBL/GenBank/DDBJ databases">
        <title>Complete genome of Pseudomonas batumici UCM B-321 producer of the batumin antibiotic with strong antistaphilococcal and potential anticancer activity.</title>
        <authorList>
            <person name="Klochko V.V."/>
            <person name="Zelena L.B."/>
            <person name="Elena K.A."/>
            <person name="Reva O.N."/>
        </authorList>
    </citation>
    <scope>NUCLEOTIDE SEQUENCE [LARGE SCALE GENOMIC DNA]</scope>
    <source>
        <strain evidence="2 3">UCM B-321</strain>
    </source>
</reference>
<dbReference type="GO" id="GO:0015666">
    <property type="term" value="F:restriction endodeoxyribonuclease activity"/>
    <property type="evidence" value="ECO:0007669"/>
    <property type="project" value="TreeGrafter"/>
</dbReference>
<dbReference type="Pfam" id="PF04471">
    <property type="entry name" value="Mrr_cat"/>
    <property type="match status" value="1"/>
</dbReference>
<evidence type="ECO:0000313" key="2">
    <source>
        <dbReference type="EMBL" id="KIH81609.1"/>
    </source>
</evidence>
<name>A0A0C2E6U3_9PSED</name>
<organism evidence="2 3">
    <name type="scientific">Pseudomonas batumici</name>
    <dbReference type="NCBI Taxonomy" id="226910"/>
    <lineage>
        <taxon>Bacteria</taxon>
        <taxon>Pseudomonadati</taxon>
        <taxon>Pseudomonadota</taxon>
        <taxon>Gammaproteobacteria</taxon>
        <taxon>Pseudomonadales</taxon>
        <taxon>Pseudomonadaceae</taxon>
        <taxon>Pseudomonas</taxon>
    </lineage>
</organism>
<evidence type="ECO:0000259" key="1">
    <source>
        <dbReference type="Pfam" id="PF04471"/>
    </source>
</evidence>
<dbReference type="STRING" id="226910.UCMB321_4851"/>
<sequence length="347" mass="39278">MAVWLVRAGSAGEFEEKFISERRVYVTWGLLDVDLSRFEEREQVQSVLAERYPESKPKTLQNWSSQVWPFAQRMQVGDWVVMPLKTQPVVYIGEILGDYQFEAQGSSPFFHWRSVRWIGEAIPRAQFSQDLLYSFGAFMTICRIRRNNAESRIRAMAASGWQPETMKQLVGDLATASDEAAVEEAETDLELTGKDHIARLIARRFKGHRLTTLVAAILKAQGFSIWQSPEGADGGVDILASNGVMGFGEQTICVEVKSGDGLVDRPTVDKLLGAMSKFNASQGLFVAWGGYRSTVQKELASSFFRLRLWNQNDLLDQLFLYYDRLDESIKSELPLKRIWTVALTEDV</sequence>
<comment type="caution">
    <text evidence="2">The sequence shown here is derived from an EMBL/GenBank/DDBJ whole genome shotgun (WGS) entry which is preliminary data.</text>
</comment>
<dbReference type="EMBL" id="JXDG01000061">
    <property type="protein sequence ID" value="KIH81609.1"/>
    <property type="molecule type" value="Genomic_DNA"/>
</dbReference>
<dbReference type="GO" id="GO:0009307">
    <property type="term" value="P:DNA restriction-modification system"/>
    <property type="evidence" value="ECO:0007669"/>
    <property type="project" value="InterPro"/>
</dbReference>
<dbReference type="Gene3D" id="3.40.1350.10">
    <property type="match status" value="1"/>
</dbReference>
<keyword evidence="2" id="KW-0255">Endonuclease</keyword>
<dbReference type="PANTHER" id="PTHR30015:SF7">
    <property type="entry name" value="TYPE IV METHYL-DIRECTED RESTRICTION ENZYME ECOKMRR"/>
    <property type="match status" value="1"/>
</dbReference>
<dbReference type="InterPro" id="IPR016984">
    <property type="entry name" value="UCP031853"/>
</dbReference>
<dbReference type="AlphaFoldDB" id="A0A0C2E6U3"/>
<dbReference type="InterPro" id="IPR007560">
    <property type="entry name" value="Restrct_endonuc_IV_Mrr"/>
</dbReference>
<keyword evidence="3" id="KW-1185">Reference proteome</keyword>
<evidence type="ECO:0000313" key="3">
    <source>
        <dbReference type="Proteomes" id="UP000031535"/>
    </source>
</evidence>
<keyword evidence="2" id="KW-0540">Nuclease</keyword>
<dbReference type="InterPro" id="IPR011335">
    <property type="entry name" value="Restrct_endonuc-II-like"/>
</dbReference>
<dbReference type="OrthoDB" id="9781481at2"/>
<dbReference type="GO" id="GO:0003677">
    <property type="term" value="F:DNA binding"/>
    <property type="evidence" value="ECO:0007669"/>
    <property type="project" value="InterPro"/>
</dbReference>
<protein>
    <submittedName>
        <fullName evidence="2">Putative restriction endonuclease</fullName>
    </submittedName>
</protein>
<dbReference type="PIRSF" id="PIRSF031853">
    <property type="entry name" value="UPC031853"/>
    <property type="match status" value="1"/>
</dbReference>